<protein>
    <submittedName>
        <fullName evidence="2">Uncharacterized protein</fullName>
    </submittedName>
</protein>
<gene>
    <name evidence="2" type="ORF">KC01_LOCUS5041</name>
</gene>
<sequence length="138" mass="15523">MSPSSPPPLPRLSPSSTHLSTSYYGISIKSHGLMGEPGLYETLEKRSDKTHSRMSFSSTKEKAFSSEERQRGLCKEQNQLTALLDRHRTGSRMCVDGCDVFCTPLWVKLYSNADRSSRTSDTSPACDWFCRCHGLLRQ</sequence>
<feature type="region of interest" description="Disordered" evidence="1">
    <location>
        <begin position="44"/>
        <end position="70"/>
    </location>
</feature>
<dbReference type="AlphaFoldDB" id="A0AAV2JD17"/>
<reference evidence="2 3" key="1">
    <citation type="submission" date="2024-04" db="EMBL/GenBank/DDBJ databases">
        <authorList>
            <person name="Waldvogel A.-M."/>
            <person name="Schoenle A."/>
        </authorList>
    </citation>
    <scope>NUCLEOTIDE SEQUENCE [LARGE SCALE GENOMIC DNA]</scope>
</reference>
<dbReference type="EMBL" id="OZ035833">
    <property type="protein sequence ID" value="CAL1573079.1"/>
    <property type="molecule type" value="Genomic_DNA"/>
</dbReference>
<evidence type="ECO:0000256" key="1">
    <source>
        <dbReference type="SAM" id="MobiDB-lite"/>
    </source>
</evidence>
<evidence type="ECO:0000313" key="3">
    <source>
        <dbReference type="Proteomes" id="UP001497482"/>
    </source>
</evidence>
<proteinExistence type="predicted"/>
<feature type="compositionally biased region" description="Basic and acidic residues" evidence="1">
    <location>
        <begin position="59"/>
        <end position="70"/>
    </location>
</feature>
<name>A0AAV2JD17_KNICA</name>
<accession>A0AAV2JD17</accession>
<organism evidence="2 3">
    <name type="scientific">Knipowitschia caucasica</name>
    <name type="common">Caucasian dwarf goby</name>
    <name type="synonym">Pomatoschistus caucasicus</name>
    <dbReference type="NCBI Taxonomy" id="637954"/>
    <lineage>
        <taxon>Eukaryota</taxon>
        <taxon>Metazoa</taxon>
        <taxon>Chordata</taxon>
        <taxon>Craniata</taxon>
        <taxon>Vertebrata</taxon>
        <taxon>Euteleostomi</taxon>
        <taxon>Actinopterygii</taxon>
        <taxon>Neopterygii</taxon>
        <taxon>Teleostei</taxon>
        <taxon>Neoteleostei</taxon>
        <taxon>Acanthomorphata</taxon>
        <taxon>Gobiaria</taxon>
        <taxon>Gobiiformes</taxon>
        <taxon>Gobioidei</taxon>
        <taxon>Gobiidae</taxon>
        <taxon>Gobiinae</taxon>
        <taxon>Knipowitschia</taxon>
    </lineage>
</organism>
<keyword evidence="3" id="KW-1185">Reference proteome</keyword>
<evidence type="ECO:0000313" key="2">
    <source>
        <dbReference type="EMBL" id="CAL1573079.1"/>
    </source>
</evidence>
<dbReference type="Proteomes" id="UP001497482">
    <property type="component" value="Chromosome 11"/>
</dbReference>